<dbReference type="Proteomes" id="UP000515909">
    <property type="component" value="Chromosome"/>
</dbReference>
<gene>
    <name evidence="1" type="ORF">HCR03_06175</name>
</gene>
<evidence type="ECO:0000313" key="1">
    <source>
        <dbReference type="EMBL" id="QNK41826.1"/>
    </source>
</evidence>
<reference evidence="1 2" key="1">
    <citation type="submission" date="2020-08" db="EMBL/GenBank/DDBJ databases">
        <title>The isolate Caproiciproducens sp. 7D4C2 produces n-caproate at mildly acidic conditions from hexoses: genome and rBOX comparison with related strains and chain-elongating bacteria.</title>
        <authorList>
            <person name="Esquivel-Elizondo S."/>
            <person name="Bagci C."/>
            <person name="Temovska M."/>
            <person name="Jeon B.S."/>
            <person name="Bessarab I."/>
            <person name="Williams R.B.H."/>
            <person name="Huson D.H."/>
            <person name="Angenent L.T."/>
        </authorList>
    </citation>
    <scope>NUCLEOTIDE SEQUENCE [LARGE SCALE GENOMIC DNA]</scope>
    <source>
        <strain evidence="1 2">7D4C2</strain>
    </source>
</reference>
<evidence type="ECO:0008006" key="3">
    <source>
        <dbReference type="Google" id="ProtNLM"/>
    </source>
</evidence>
<accession>A0A7G8TDY5</accession>
<dbReference type="EMBL" id="CP060286">
    <property type="protein sequence ID" value="QNK41826.1"/>
    <property type="molecule type" value="Genomic_DNA"/>
</dbReference>
<sequence>MKIQTPTEFLTFNNGYCEVYTVKGNKPDKKIMTLCFGDRVAGFKRFFAARAASTEINRLIQVPRQFSITPEHNVVISGVRYKIEQLQNLNDTNPPATVLTLRKIGVMSDVNDSG</sequence>
<name>A0A7G8TDY5_9FIRM</name>
<dbReference type="AlphaFoldDB" id="A0A7G8TDY5"/>
<dbReference type="RefSeq" id="WP_187037137.1">
    <property type="nucleotide sequence ID" value="NZ_CP060286.1"/>
</dbReference>
<protein>
    <recommendedName>
        <fullName evidence="3">Phage head-tail adapter protein</fullName>
    </recommendedName>
</protein>
<evidence type="ECO:0000313" key="2">
    <source>
        <dbReference type="Proteomes" id="UP000515909"/>
    </source>
</evidence>
<dbReference type="KEGG" id="cfem:HCR03_06175"/>
<organism evidence="1 2">
    <name type="scientific">Caproicibacter fermentans</name>
    <dbReference type="NCBI Taxonomy" id="2576756"/>
    <lineage>
        <taxon>Bacteria</taxon>
        <taxon>Bacillati</taxon>
        <taxon>Bacillota</taxon>
        <taxon>Clostridia</taxon>
        <taxon>Eubacteriales</taxon>
        <taxon>Acutalibacteraceae</taxon>
        <taxon>Caproicibacter</taxon>
    </lineage>
</organism>
<proteinExistence type="predicted"/>